<feature type="compositionally biased region" description="Basic and acidic residues" evidence="1">
    <location>
        <begin position="145"/>
        <end position="175"/>
    </location>
</feature>
<dbReference type="EMBL" id="CP129013">
    <property type="protein sequence ID" value="WLR43235.1"/>
    <property type="molecule type" value="Genomic_DNA"/>
</dbReference>
<proteinExistence type="predicted"/>
<protein>
    <submittedName>
        <fullName evidence="3">Uncharacterized protein</fullName>
    </submittedName>
</protein>
<organism evidence="3 4">
    <name type="scientific">Bacillus carboniphilus</name>
    <dbReference type="NCBI Taxonomy" id="86663"/>
    <lineage>
        <taxon>Bacteria</taxon>
        <taxon>Bacillati</taxon>
        <taxon>Bacillota</taxon>
        <taxon>Bacilli</taxon>
        <taxon>Bacillales</taxon>
        <taxon>Bacillaceae</taxon>
        <taxon>Bacillus</taxon>
    </lineage>
</organism>
<feature type="signal peptide" evidence="2">
    <location>
        <begin position="1"/>
        <end position="22"/>
    </location>
</feature>
<evidence type="ECO:0000313" key="4">
    <source>
        <dbReference type="Proteomes" id="UP001197974"/>
    </source>
</evidence>
<dbReference type="RefSeq" id="WP_226539780.1">
    <property type="nucleotide sequence ID" value="NZ_CP129013.1"/>
</dbReference>
<evidence type="ECO:0000313" key="3">
    <source>
        <dbReference type="EMBL" id="WLR43235.1"/>
    </source>
</evidence>
<dbReference type="Proteomes" id="UP001197974">
    <property type="component" value="Chromosome"/>
</dbReference>
<gene>
    <name evidence="3" type="ORF">LC087_03305</name>
</gene>
<feature type="compositionally biased region" description="Basic and acidic residues" evidence="1">
    <location>
        <begin position="82"/>
        <end position="138"/>
    </location>
</feature>
<keyword evidence="4" id="KW-1185">Reference proteome</keyword>
<keyword evidence="2" id="KW-0732">Signal</keyword>
<feature type="region of interest" description="Disordered" evidence="1">
    <location>
        <begin position="27"/>
        <end position="60"/>
    </location>
</feature>
<feature type="region of interest" description="Disordered" evidence="1">
    <location>
        <begin position="75"/>
        <end position="181"/>
    </location>
</feature>
<evidence type="ECO:0000256" key="1">
    <source>
        <dbReference type="SAM" id="MobiDB-lite"/>
    </source>
</evidence>
<feature type="chain" id="PRO_5045544745" evidence="2">
    <location>
        <begin position="23"/>
        <end position="216"/>
    </location>
</feature>
<reference evidence="3 4" key="1">
    <citation type="submission" date="2023-06" db="EMBL/GenBank/DDBJ databases">
        <title>Five Gram-positive bacteria isolated from mangrove sediments in Shenzhen, Guangdong, China.</title>
        <authorList>
            <person name="Yu S."/>
            <person name="Zheng W."/>
            <person name="Huang Y."/>
        </authorList>
    </citation>
    <scope>NUCLEOTIDE SEQUENCE [LARGE SCALE GENOMIC DNA]</scope>
    <source>
        <strain evidence="3 4">SaN35-3</strain>
    </source>
</reference>
<accession>A0ABY9K058</accession>
<name>A0ABY9K058_9BACI</name>
<sequence>MNKKWMTLGVALLIAVPTFAFASEALDDGQTENKSEVIENEKANKGEQKGKCDDKGGQKDDMLLQLVEQYSPDTLDSWEAAMDQHKELREELKNNRKEGKPELSEEEREALKEERGSKEDKQELSEEERAALKEERGSKGKHKGEKPELSEEEQEARKAEKEEQKQLREQLKEAIESEDDEAISSVLDELLQKLEARNAHLQEKLDNVATSGEESA</sequence>
<feature type="compositionally biased region" description="Basic and acidic residues" evidence="1">
    <location>
        <begin position="31"/>
        <end position="60"/>
    </location>
</feature>
<evidence type="ECO:0000256" key="2">
    <source>
        <dbReference type="SAM" id="SignalP"/>
    </source>
</evidence>